<dbReference type="InterPro" id="IPR003165">
    <property type="entry name" value="Piwi"/>
</dbReference>
<feature type="domain" description="Piwi" evidence="3">
    <location>
        <begin position="534"/>
        <end position="840"/>
    </location>
</feature>
<name>A0A5S6QDF3_TRIMR</name>
<dbReference type="Gene3D" id="3.30.420.10">
    <property type="entry name" value="Ribonuclease H-like superfamily/Ribonuclease H"/>
    <property type="match status" value="1"/>
</dbReference>
<dbReference type="CDD" id="cd04657">
    <property type="entry name" value="Piwi_ago-like"/>
    <property type="match status" value="1"/>
</dbReference>
<dbReference type="Proteomes" id="UP000046395">
    <property type="component" value="Unassembled WGS sequence"/>
</dbReference>
<dbReference type="InterPro" id="IPR032474">
    <property type="entry name" value="Argonaute_N"/>
</dbReference>
<dbReference type="SUPFAM" id="SSF101690">
    <property type="entry name" value="PAZ domain"/>
    <property type="match status" value="1"/>
</dbReference>
<dbReference type="SMART" id="SM00950">
    <property type="entry name" value="Piwi"/>
    <property type="match status" value="1"/>
</dbReference>
<dbReference type="GO" id="GO:0003723">
    <property type="term" value="F:RNA binding"/>
    <property type="evidence" value="ECO:0007669"/>
    <property type="project" value="InterPro"/>
</dbReference>
<dbReference type="Pfam" id="PF08699">
    <property type="entry name" value="ArgoL1"/>
    <property type="match status" value="1"/>
</dbReference>
<dbReference type="InterPro" id="IPR036085">
    <property type="entry name" value="PAZ_dom_sf"/>
</dbReference>
<evidence type="ECO:0000259" key="2">
    <source>
        <dbReference type="PROSITE" id="PS50821"/>
    </source>
</evidence>
<organism evidence="4 5">
    <name type="scientific">Trichuris muris</name>
    <name type="common">Mouse whipworm</name>
    <dbReference type="NCBI Taxonomy" id="70415"/>
    <lineage>
        <taxon>Eukaryota</taxon>
        <taxon>Metazoa</taxon>
        <taxon>Ecdysozoa</taxon>
        <taxon>Nematoda</taxon>
        <taxon>Enoplea</taxon>
        <taxon>Dorylaimia</taxon>
        <taxon>Trichinellida</taxon>
        <taxon>Trichuridae</taxon>
        <taxon>Trichuris</taxon>
    </lineage>
</organism>
<accession>A0A5S6QDF3</accession>
<dbReference type="Gene3D" id="3.40.50.2300">
    <property type="match status" value="1"/>
</dbReference>
<dbReference type="PANTHER" id="PTHR22891">
    <property type="entry name" value="EUKARYOTIC TRANSLATION INITIATION FACTOR 2C"/>
    <property type="match status" value="1"/>
</dbReference>
<dbReference type="Pfam" id="PF16486">
    <property type="entry name" value="ArgoN"/>
    <property type="match status" value="1"/>
</dbReference>
<dbReference type="AlphaFoldDB" id="A0A5S6QDF3"/>
<dbReference type="InterPro" id="IPR012337">
    <property type="entry name" value="RNaseH-like_sf"/>
</dbReference>
<dbReference type="Pfam" id="PF16487">
    <property type="entry name" value="ArgoMid"/>
    <property type="match status" value="1"/>
</dbReference>
<dbReference type="Pfam" id="PF02171">
    <property type="entry name" value="Piwi"/>
    <property type="match status" value="1"/>
</dbReference>
<evidence type="ECO:0000313" key="4">
    <source>
        <dbReference type="Proteomes" id="UP000046395"/>
    </source>
</evidence>
<dbReference type="InterPro" id="IPR036397">
    <property type="entry name" value="RNaseH_sf"/>
</dbReference>
<evidence type="ECO:0000313" key="5">
    <source>
        <dbReference type="WBParaSite" id="TMUE_1000005105.1"/>
    </source>
</evidence>
<dbReference type="Gene3D" id="2.170.260.10">
    <property type="entry name" value="paz domain"/>
    <property type="match status" value="1"/>
</dbReference>
<dbReference type="InterPro" id="IPR032472">
    <property type="entry name" value="ArgoL2"/>
</dbReference>
<dbReference type="SUPFAM" id="SSF53098">
    <property type="entry name" value="Ribonuclease H-like"/>
    <property type="match status" value="1"/>
</dbReference>
<dbReference type="WBParaSite" id="TMUE_1000005105.1">
    <property type="protein sequence ID" value="TMUE_1000005105.1"/>
    <property type="gene ID" value="WBGene00290443"/>
</dbReference>
<dbReference type="InterPro" id="IPR014811">
    <property type="entry name" value="ArgoL1"/>
</dbReference>
<comment type="similarity">
    <text evidence="1">Belongs to the argonaute family.</text>
</comment>
<keyword evidence="4" id="KW-1185">Reference proteome</keyword>
<dbReference type="STRING" id="70415.A0A5S6QDF3"/>
<dbReference type="SMART" id="SM01163">
    <property type="entry name" value="DUF1785"/>
    <property type="match status" value="1"/>
</dbReference>
<protein>
    <submittedName>
        <fullName evidence="5">Piwi domain-containing protein</fullName>
    </submittedName>
</protein>
<feature type="domain" description="PAZ" evidence="2">
    <location>
        <begin position="241"/>
        <end position="361"/>
    </location>
</feature>
<proteinExistence type="inferred from homology"/>
<dbReference type="InterPro" id="IPR045246">
    <property type="entry name" value="Piwi_ago-like"/>
</dbReference>
<dbReference type="SMART" id="SM00949">
    <property type="entry name" value="PAZ"/>
    <property type="match status" value="1"/>
</dbReference>
<dbReference type="InterPro" id="IPR003100">
    <property type="entry name" value="PAZ_dom"/>
</dbReference>
<evidence type="ECO:0000256" key="1">
    <source>
        <dbReference type="RuleBase" id="RU361178"/>
    </source>
</evidence>
<sequence>MTSKSDDQYSSFSKLSLVDLSGQPDYGRQGRRIDLVSNFVELKVLATGDLYVSQYHVNVAHEKVKLTRDDKRRVFWKFVKEMPQIFVDPFSVAYDGESIVFTRDSLPIKENEVIERQVKVQLIRATRPVDVHVALKKSGQVKLTFKEAMSGGGFALDNEQTPIQVIDVILSQGRACTLVGQSDKFCVVGNSVFEVPSKCGANLYFGMELWRGLFLSARVGEGYRPMVNVDVCHAAFYRPQSVLNYMCDVLNGERMRPRYTLGQLRASTRLSESELHTVGRAIKGLRVTVTHRQDESQFRVIGMASDASRQMFTFRDGREISVANYFKETYYELHYPHLPALQVGGKKKSIYLPVEVCKIANKQRCTVGKLTGAQTTLMIRQCATDAKTRLRMCMEMMHRRNLENDKFIKKFGLGIGQQLIQVSGRVLQAPQLEYKRGSQTTTIQPMNGKWQMRNVEFFEGGDCANFSVITFGRPNTISRLDDFCRIVAKMCNELGMNMGTKADSIVPVREVSDLETSMGCLLDEYKERNRVCRLIFVALTDSKQYAEVKRVGDVKYGIMTQCFMPRVLNDVAVKHSVVTATNLALKINMKMGGINTRIIADATVKSYLLDKATLVLGVDVTHPAVGDTVSPSIAAVVGNVDLSFAAYGSSIRVQPNRRESVIYLEDQYRERIKHFSDANSRQPSRILLFRDGVAEGQFKQILHEELKALRSACRSLDKSYRPGISFIVVQKRHHARFMCNDGKMAVGRGKNIPAGTVVDHRITSADGFDFYLCSHEGIQGTSKPAKYHVLYDDNNLNSDAVQSIAYYLCHLLGRCTRSVSIPAPVYFAHLACYRARQHCYSLTGSGESFGSRRNTKEPNSVDLTRAVTHCLHFVPANSFTVASSSLTLTAKVKTAGKPLLIRVYLPNTTGLIVTMNSSAKKKCRQYSVEYLSYGFNPAPQNPSVPFCLNCMKMFTNESMRPSKMKKNPDIAQSDKKDNSQEYYQNLRNNFERRLTLPRIVTERLEKLEKGTIASYEINQLIAKTGNCHNIGESLVLPAVSKIISAMTNISAKDILQSICLSNSIVSRRIDEMAGDIEE</sequence>
<evidence type="ECO:0000259" key="3">
    <source>
        <dbReference type="PROSITE" id="PS50822"/>
    </source>
</evidence>
<dbReference type="PROSITE" id="PS50822">
    <property type="entry name" value="PIWI"/>
    <property type="match status" value="1"/>
</dbReference>
<dbReference type="Pfam" id="PF02170">
    <property type="entry name" value="PAZ"/>
    <property type="match status" value="1"/>
</dbReference>
<dbReference type="PROSITE" id="PS50821">
    <property type="entry name" value="PAZ"/>
    <property type="match status" value="1"/>
</dbReference>
<dbReference type="InterPro" id="IPR032473">
    <property type="entry name" value="Argonaute_Mid_dom"/>
</dbReference>
<dbReference type="Pfam" id="PF16488">
    <property type="entry name" value="ArgoL2"/>
    <property type="match status" value="1"/>
</dbReference>
<dbReference type="CDD" id="cd02846">
    <property type="entry name" value="PAZ_argonaute_like"/>
    <property type="match status" value="1"/>
</dbReference>
<reference evidence="5" key="1">
    <citation type="submission" date="2019-12" db="UniProtKB">
        <authorList>
            <consortium name="WormBaseParasite"/>
        </authorList>
    </citation>
    <scope>IDENTIFICATION</scope>
</reference>